<evidence type="ECO:0000313" key="3">
    <source>
        <dbReference type="Proteomes" id="UP000320762"/>
    </source>
</evidence>
<dbReference type="Proteomes" id="UP000320762">
    <property type="component" value="Unassembled WGS sequence"/>
</dbReference>
<accession>A0A550BYQ5</accession>
<reference evidence="2 3" key="1">
    <citation type="journal article" date="2019" name="New Phytol.">
        <title>Comparative genomics reveals unique wood-decay strategies and fruiting body development in the Schizophyllaceae.</title>
        <authorList>
            <person name="Almasi E."/>
            <person name="Sahu N."/>
            <person name="Krizsan K."/>
            <person name="Balint B."/>
            <person name="Kovacs G.M."/>
            <person name="Kiss B."/>
            <person name="Cseklye J."/>
            <person name="Drula E."/>
            <person name="Henrissat B."/>
            <person name="Nagy I."/>
            <person name="Chovatia M."/>
            <person name="Adam C."/>
            <person name="LaButti K."/>
            <person name="Lipzen A."/>
            <person name="Riley R."/>
            <person name="Grigoriev I.V."/>
            <person name="Nagy L.G."/>
        </authorList>
    </citation>
    <scope>NUCLEOTIDE SEQUENCE [LARGE SCALE GENOMIC DNA]</scope>
    <source>
        <strain evidence="2 3">NL-1724</strain>
    </source>
</reference>
<sequence length="254" mass="27559">MLRTLWTNSPADSPKATPLIVGEHIYLGLLALALELAYDCQASHLHPCSRIIKLASSHPRFLMPSRPRPLSHGFATSLTTSRTPPLLHWVPALLATTRPARPNIPEYRDVPEARRAAPSGTAHGEKHVPTTVAARRPLSQDAKLPANAYTQEGLGALQTLDFPTGDFTLQGTLDFSHHPPHLGVWHARARRAARSSGAPHSLKLSIAVTRKSSLPYRRDPCVLPKPPIHAAEAPRVSRRAGGLPAGLLAPRPPR</sequence>
<dbReference type="EMBL" id="VDMD01000043">
    <property type="protein sequence ID" value="TRM57700.1"/>
    <property type="molecule type" value="Genomic_DNA"/>
</dbReference>
<comment type="caution">
    <text evidence="2">The sequence shown here is derived from an EMBL/GenBank/DDBJ whole genome shotgun (WGS) entry which is preliminary data.</text>
</comment>
<organism evidence="2 3">
    <name type="scientific">Schizophyllum amplum</name>
    <dbReference type="NCBI Taxonomy" id="97359"/>
    <lineage>
        <taxon>Eukaryota</taxon>
        <taxon>Fungi</taxon>
        <taxon>Dikarya</taxon>
        <taxon>Basidiomycota</taxon>
        <taxon>Agaricomycotina</taxon>
        <taxon>Agaricomycetes</taxon>
        <taxon>Agaricomycetidae</taxon>
        <taxon>Agaricales</taxon>
        <taxon>Schizophyllaceae</taxon>
        <taxon>Schizophyllum</taxon>
    </lineage>
</organism>
<proteinExistence type="predicted"/>
<gene>
    <name evidence="2" type="ORF">BD626DRAFT_574193</name>
</gene>
<keyword evidence="3" id="KW-1185">Reference proteome</keyword>
<evidence type="ECO:0000256" key="1">
    <source>
        <dbReference type="SAM" id="MobiDB-lite"/>
    </source>
</evidence>
<evidence type="ECO:0000313" key="2">
    <source>
        <dbReference type="EMBL" id="TRM57700.1"/>
    </source>
</evidence>
<feature type="compositionally biased region" description="Low complexity" evidence="1">
    <location>
        <begin position="239"/>
        <end position="254"/>
    </location>
</feature>
<name>A0A550BYQ5_9AGAR</name>
<protein>
    <submittedName>
        <fullName evidence="2">Uncharacterized protein</fullName>
    </submittedName>
</protein>
<feature type="region of interest" description="Disordered" evidence="1">
    <location>
        <begin position="229"/>
        <end position="254"/>
    </location>
</feature>
<dbReference type="AlphaFoldDB" id="A0A550BYQ5"/>